<feature type="compositionally biased region" description="Low complexity" evidence="1">
    <location>
        <begin position="1"/>
        <end position="13"/>
    </location>
</feature>
<keyword evidence="3" id="KW-1185">Reference proteome</keyword>
<evidence type="ECO:0000313" key="2">
    <source>
        <dbReference type="EMBL" id="KAF9449525.1"/>
    </source>
</evidence>
<comment type="caution">
    <text evidence="2">The sequence shown here is derived from an EMBL/GenBank/DDBJ whole genome shotgun (WGS) entry which is preliminary data.</text>
</comment>
<evidence type="ECO:0000256" key="1">
    <source>
        <dbReference type="SAM" id="MobiDB-lite"/>
    </source>
</evidence>
<feature type="non-terminal residue" evidence="2">
    <location>
        <position position="1"/>
    </location>
</feature>
<dbReference type="Proteomes" id="UP000807342">
    <property type="component" value="Unassembled WGS sequence"/>
</dbReference>
<name>A0A9P5XHA1_9AGAR</name>
<dbReference type="AlphaFoldDB" id="A0A9P5XHA1"/>
<gene>
    <name evidence="2" type="ORF">P691DRAFT_812288</name>
</gene>
<feature type="non-terminal residue" evidence="2">
    <location>
        <position position="107"/>
    </location>
</feature>
<organism evidence="2 3">
    <name type="scientific">Macrolepiota fuliginosa MF-IS2</name>
    <dbReference type="NCBI Taxonomy" id="1400762"/>
    <lineage>
        <taxon>Eukaryota</taxon>
        <taxon>Fungi</taxon>
        <taxon>Dikarya</taxon>
        <taxon>Basidiomycota</taxon>
        <taxon>Agaricomycotina</taxon>
        <taxon>Agaricomycetes</taxon>
        <taxon>Agaricomycetidae</taxon>
        <taxon>Agaricales</taxon>
        <taxon>Agaricineae</taxon>
        <taxon>Agaricaceae</taxon>
        <taxon>Macrolepiota</taxon>
    </lineage>
</organism>
<accession>A0A9P5XHA1</accession>
<sequence>MNTTSTGLSSSGSRINARNCGRSFRKRQRSELSSPSLKPPRLRHTRLRFASPGQALVMNCLGVYHRWLSRGTDLMEAMAEEDMEAMVGEEDMEVTAEEVEMEVEVEA</sequence>
<feature type="region of interest" description="Disordered" evidence="1">
    <location>
        <begin position="1"/>
        <end position="44"/>
    </location>
</feature>
<protein>
    <submittedName>
        <fullName evidence="2">Uncharacterized protein</fullName>
    </submittedName>
</protein>
<dbReference type="EMBL" id="MU151128">
    <property type="protein sequence ID" value="KAF9449525.1"/>
    <property type="molecule type" value="Genomic_DNA"/>
</dbReference>
<proteinExistence type="predicted"/>
<reference evidence="2" key="1">
    <citation type="submission" date="2020-11" db="EMBL/GenBank/DDBJ databases">
        <authorList>
            <consortium name="DOE Joint Genome Institute"/>
            <person name="Ahrendt S."/>
            <person name="Riley R."/>
            <person name="Andreopoulos W."/>
            <person name="Labutti K."/>
            <person name="Pangilinan J."/>
            <person name="Ruiz-Duenas F.J."/>
            <person name="Barrasa J.M."/>
            <person name="Sanchez-Garcia M."/>
            <person name="Camarero S."/>
            <person name="Miyauchi S."/>
            <person name="Serrano A."/>
            <person name="Linde D."/>
            <person name="Babiker R."/>
            <person name="Drula E."/>
            <person name="Ayuso-Fernandez I."/>
            <person name="Pacheco R."/>
            <person name="Padilla G."/>
            <person name="Ferreira P."/>
            <person name="Barriuso J."/>
            <person name="Kellner H."/>
            <person name="Castanera R."/>
            <person name="Alfaro M."/>
            <person name="Ramirez L."/>
            <person name="Pisabarro A.G."/>
            <person name="Kuo A."/>
            <person name="Tritt A."/>
            <person name="Lipzen A."/>
            <person name="He G."/>
            <person name="Yan M."/>
            <person name="Ng V."/>
            <person name="Cullen D."/>
            <person name="Martin F."/>
            <person name="Rosso M.-N."/>
            <person name="Henrissat B."/>
            <person name="Hibbett D."/>
            <person name="Martinez A.T."/>
            <person name="Grigoriev I.V."/>
        </authorList>
    </citation>
    <scope>NUCLEOTIDE SEQUENCE</scope>
    <source>
        <strain evidence="2">MF-IS2</strain>
    </source>
</reference>
<evidence type="ECO:0000313" key="3">
    <source>
        <dbReference type="Proteomes" id="UP000807342"/>
    </source>
</evidence>